<organism evidence="2 3">
    <name type="scientific">Marvinbryantia formatexigens DSM 14469</name>
    <dbReference type="NCBI Taxonomy" id="478749"/>
    <lineage>
        <taxon>Bacteria</taxon>
        <taxon>Bacillati</taxon>
        <taxon>Bacillota</taxon>
        <taxon>Clostridia</taxon>
        <taxon>Lachnospirales</taxon>
        <taxon>Lachnospiraceae</taxon>
        <taxon>Marvinbryantia</taxon>
    </lineage>
</organism>
<evidence type="ECO:0000313" key="2">
    <source>
        <dbReference type="EMBL" id="EET60691.1"/>
    </source>
</evidence>
<feature type="transmembrane region" description="Helical" evidence="1">
    <location>
        <begin position="467"/>
        <end position="488"/>
    </location>
</feature>
<comment type="caution">
    <text evidence="2">The sequence shown here is derived from an EMBL/GenBank/DDBJ whole genome shotgun (WGS) entry which is preliminary data.</text>
</comment>
<gene>
    <name evidence="2" type="ORF">BRYFOR_07153</name>
</gene>
<sequence>MALGQENCEHRGIRTKERKGAMILCFIILIGMTALLCLSAGISLPEEITPAKGQSAFYKAAYYLLKLAGRRGGRGKGCEASGARASAFETERLARVLLVFFLGSGTGILLQAALAGQSALQDGYELTRPTDGQDAKVWELQAQIGEDAQTEQLEVVVSKRRYTEEEKQELLEQAIQEIDQVILGDNTSADEVRGRVVLPASAADGQVSVQWLQEPLDLLDADGNITEELPEEGALLQLKALLDCDGRAAVYECALQLYPPLYSEEEKLRHTLQSEVKKADEQSAEEATLRLPSELDGEKVIWEEKGTDIAATCLGITVLAAVCVWIARNQERQQAQEHRRRQMLMDYPDLLFKLSMLLNAGLTMQNAFFKIALEYRDRETPEVRFAYEEMLTSYYEMQSGVPEARSYENFGRRCGVGSYNKLGTMLSANLQKGSQGLAKLLQEEAAFSMEERSQMARKLGEEAGTKLVLPMMLMLLVVLVILMAPAVMSF</sequence>
<accession>C6LEV2</accession>
<feature type="transmembrane region" description="Helical" evidence="1">
    <location>
        <begin position="93"/>
        <end position="114"/>
    </location>
</feature>
<protein>
    <submittedName>
        <fullName evidence="2">Bacterial type II secretion system domain protein F</fullName>
    </submittedName>
</protein>
<keyword evidence="1" id="KW-0812">Transmembrane</keyword>
<dbReference type="STRING" id="168384.SAMN05660368_02419"/>
<proteinExistence type="predicted"/>
<keyword evidence="1" id="KW-1133">Transmembrane helix</keyword>
<reference evidence="2" key="1">
    <citation type="submission" date="2009-07" db="EMBL/GenBank/DDBJ databases">
        <authorList>
            <person name="Weinstock G."/>
            <person name="Sodergren E."/>
            <person name="Clifton S."/>
            <person name="Fulton L."/>
            <person name="Fulton B."/>
            <person name="Courtney L."/>
            <person name="Fronick C."/>
            <person name="Harrison M."/>
            <person name="Strong C."/>
            <person name="Farmer C."/>
            <person name="Delahaunty K."/>
            <person name="Markovic C."/>
            <person name="Hall O."/>
            <person name="Minx P."/>
            <person name="Tomlinson C."/>
            <person name="Mitreva M."/>
            <person name="Nelson J."/>
            <person name="Hou S."/>
            <person name="Wollam A."/>
            <person name="Pepin K.H."/>
            <person name="Johnson M."/>
            <person name="Bhonagiri V."/>
            <person name="Nash W.E."/>
            <person name="Warren W."/>
            <person name="Chinwalla A."/>
            <person name="Mardis E.R."/>
            <person name="Wilson R.K."/>
        </authorList>
    </citation>
    <scope>NUCLEOTIDE SEQUENCE [LARGE SCALE GENOMIC DNA]</scope>
    <source>
        <strain evidence="2">DSM 14469</strain>
    </source>
</reference>
<evidence type="ECO:0000313" key="3">
    <source>
        <dbReference type="Proteomes" id="UP000005561"/>
    </source>
</evidence>
<dbReference type="PANTHER" id="PTHR35007">
    <property type="entry name" value="INTEGRAL MEMBRANE PROTEIN-RELATED"/>
    <property type="match status" value="1"/>
</dbReference>
<dbReference type="Proteomes" id="UP000005561">
    <property type="component" value="Unassembled WGS sequence"/>
</dbReference>
<name>C6LEV2_9FIRM</name>
<feature type="transmembrane region" description="Helical" evidence="1">
    <location>
        <begin position="21"/>
        <end position="42"/>
    </location>
</feature>
<dbReference type="PANTHER" id="PTHR35007:SF2">
    <property type="entry name" value="PILUS ASSEMBLE PROTEIN"/>
    <property type="match status" value="1"/>
</dbReference>
<dbReference type="eggNOG" id="COG2064">
    <property type="taxonomic scope" value="Bacteria"/>
</dbReference>
<dbReference type="AlphaFoldDB" id="C6LEV2"/>
<keyword evidence="3" id="KW-1185">Reference proteome</keyword>
<evidence type="ECO:0000256" key="1">
    <source>
        <dbReference type="SAM" id="Phobius"/>
    </source>
</evidence>
<keyword evidence="1" id="KW-0472">Membrane</keyword>
<dbReference type="EMBL" id="ACCL02000009">
    <property type="protein sequence ID" value="EET60691.1"/>
    <property type="molecule type" value="Genomic_DNA"/>
</dbReference>